<feature type="transmembrane region" description="Helical" evidence="6">
    <location>
        <begin position="454"/>
        <end position="472"/>
    </location>
</feature>
<keyword evidence="5 6" id="KW-0472">Membrane</keyword>
<dbReference type="PANTHER" id="PTHR43243:SF4">
    <property type="entry name" value="CATIONIC AMINO ACID TRANSPORTER 4"/>
    <property type="match status" value="1"/>
</dbReference>
<gene>
    <name evidence="8" type="ORF">CAPTEDRAFT_43328</name>
</gene>
<evidence type="ECO:0000259" key="7">
    <source>
        <dbReference type="Pfam" id="PF13906"/>
    </source>
</evidence>
<dbReference type="EMBL" id="KB299994">
    <property type="protein sequence ID" value="ELU07339.1"/>
    <property type="molecule type" value="Genomic_DNA"/>
</dbReference>
<evidence type="ECO:0000256" key="6">
    <source>
        <dbReference type="SAM" id="Phobius"/>
    </source>
</evidence>
<protein>
    <recommendedName>
        <fullName evidence="7">Cationic amino acid transporter C-terminal domain-containing protein</fullName>
    </recommendedName>
</protein>
<feature type="transmembrane region" description="Helical" evidence="6">
    <location>
        <begin position="358"/>
        <end position="377"/>
    </location>
</feature>
<feature type="domain" description="Cationic amino acid transporter C-terminal" evidence="7">
    <location>
        <begin position="511"/>
        <end position="561"/>
    </location>
</feature>
<feature type="transmembrane region" description="Helical" evidence="6">
    <location>
        <begin position="186"/>
        <end position="208"/>
    </location>
</feature>
<reference evidence="8" key="1">
    <citation type="journal article" date="2013" name="Nature">
        <title>Insights into bilaterian evolution from three spiralian genomes.</title>
        <authorList>
            <person name="Simakov O."/>
            <person name="Marletaz F."/>
            <person name="Cho S.J."/>
            <person name="Edsinger-Gonzales E."/>
            <person name="Havlak P."/>
            <person name="Hellsten U."/>
            <person name="Kuo D.H."/>
            <person name="Larsson T."/>
            <person name="Lv J."/>
            <person name="Arendt D."/>
            <person name="Savage R."/>
            <person name="Osoegawa K."/>
            <person name="de Jong P."/>
            <person name="Grimwood J."/>
            <person name="Chapman J.A."/>
            <person name="Shapiro H."/>
            <person name="Aerts A."/>
            <person name="Otillar R.P."/>
            <person name="Terry A.Y."/>
            <person name="Boore J.L."/>
            <person name="Grigoriev I.V."/>
            <person name="Lindberg D.R."/>
            <person name="Seaver E.C."/>
            <person name="Weisblat D.A."/>
            <person name="Putnam N.H."/>
            <person name="Rokhsar D.S."/>
        </authorList>
    </citation>
    <scope>NUCLEOTIDE SEQUENCE</scope>
    <source>
        <strain evidence="8">I ESC-2004</strain>
    </source>
</reference>
<dbReference type="PANTHER" id="PTHR43243">
    <property type="entry name" value="INNER MEMBRANE TRANSPORTER YGJI-RELATED"/>
    <property type="match status" value="1"/>
</dbReference>
<feature type="transmembrane region" description="Helical" evidence="6">
    <location>
        <begin position="32"/>
        <end position="53"/>
    </location>
</feature>
<keyword evidence="3 6" id="KW-0812">Transmembrane</keyword>
<feature type="transmembrane region" description="Helical" evidence="6">
    <location>
        <begin position="162"/>
        <end position="179"/>
    </location>
</feature>
<feature type="transmembrane region" description="Helical" evidence="6">
    <location>
        <begin position="478"/>
        <end position="498"/>
    </location>
</feature>
<dbReference type="InterPro" id="IPR002293">
    <property type="entry name" value="AA/rel_permease1"/>
</dbReference>
<dbReference type="InterPro" id="IPR029485">
    <property type="entry name" value="CAT_C"/>
</dbReference>
<keyword evidence="4 6" id="KW-1133">Transmembrane helix</keyword>
<feature type="transmembrane region" description="Helical" evidence="6">
    <location>
        <begin position="59"/>
        <end position="80"/>
    </location>
</feature>
<evidence type="ECO:0000256" key="4">
    <source>
        <dbReference type="ARBA" id="ARBA00022989"/>
    </source>
</evidence>
<evidence type="ECO:0000313" key="8">
    <source>
        <dbReference type="EMBL" id="ELU07339.1"/>
    </source>
</evidence>
<feature type="non-terminal residue" evidence="8">
    <location>
        <position position="562"/>
    </location>
</feature>
<evidence type="ECO:0000256" key="3">
    <source>
        <dbReference type="ARBA" id="ARBA00022692"/>
    </source>
</evidence>
<feature type="transmembrane region" description="Helical" evidence="6">
    <location>
        <begin position="510"/>
        <end position="532"/>
    </location>
</feature>
<dbReference type="Gene3D" id="1.20.1740.10">
    <property type="entry name" value="Amino acid/polyamine transporter I"/>
    <property type="match status" value="2"/>
</dbReference>
<feature type="transmembrane region" description="Helical" evidence="6">
    <location>
        <begin position="92"/>
        <end position="118"/>
    </location>
</feature>
<dbReference type="Pfam" id="PF13520">
    <property type="entry name" value="AA_permease_2"/>
    <property type="match status" value="1"/>
</dbReference>
<dbReference type="PIRSF" id="PIRSF006060">
    <property type="entry name" value="AA_transporter"/>
    <property type="match status" value="1"/>
</dbReference>
<feature type="transmembrane region" description="Helical" evidence="6">
    <location>
        <begin position="262"/>
        <end position="288"/>
    </location>
</feature>
<evidence type="ECO:0000256" key="5">
    <source>
        <dbReference type="ARBA" id="ARBA00023136"/>
    </source>
</evidence>
<accession>R7ULC3</accession>
<proteinExistence type="predicted"/>
<evidence type="ECO:0000256" key="2">
    <source>
        <dbReference type="ARBA" id="ARBA00022448"/>
    </source>
</evidence>
<feature type="transmembrane region" description="Helical" evidence="6">
    <location>
        <begin position="308"/>
        <end position="332"/>
    </location>
</feature>
<dbReference type="FunCoup" id="R7ULC3">
    <property type="interactions" value="104"/>
</dbReference>
<dbReference type="GO" id="GO:0005886">
    <property type="term" value="C:plasma membrane"/>
    <property type="evidence" value="ECO:0007669"/>
    <property type="project" value="TreeGrafter"/>
</dbReference>
<evidence type="ECO:0000256" key="1">
    <source>
        <dbReference type="ARBA" id="ARBA00004141"/>
    </source>
</evidence>
<name>R7ULC3_CAPTE</name>
<dbReference type="Pfam" id="PF13906">
    <property type="entry name" value="AA_permease_C"/>
    <property type="match status" value="1"/>
</dbReference>
<dbReference type="GO" id="GO:0015171">
    <property type="term" value="F:amino acid transmembrane transporter activity"/>
    <property type="evidence" value="ECO:0007669"/>
    <property type="project" value="TreeGrafter"/>
</dbReference>
<organism evidence="8">
    <name type="scientific">Capitella teleta</name>
    <name type="common">Polychaete worm</name>
    <dbReference type="NCBI Taxonomy" id="283909"/>
    <lineage>
        <taxon>Eukaryota</taxon>
        <taxon>Metazoa</taxon>
        <taxon>Spiralia</taxon>
        <taxon>Lophotrochozoa</taxon>
        <taxon>Annelida</taxon>
        <taxon>Polychaeta</taxon>
        <taxon>Sedentaria</taxon>
        <taxon>Scolecida</taxon>
        <taxon>Capitellidae</taxon>
        <taxon>Capitella</taxon>
    </lineage>
</organism>
<sequence length="562" mass="60865">MGSVCRKILRNKHLDAVTGDTSLSRCLGVCDLTFMGIGSMVGSGIYVMTGVAAKQHAGPGIVLSFIIAAVVILMVMASYTELAASLHRTGSAYLYMYLTLGELPAFIVGFASLLLIILGGATNSRAWSAYVDSLFEDAVANFTMTHVASWDVGPPIARFPDFMAAGVIIAITLVVSAGAKCSSWFIGVFAVINVLILIFVSIVGFIYADLSNWTNPDTGGFLPFGWQGIIRGSAACFWAFSGFEVISMAVEEARNSHRDIPLSSVLVLVIVTILYVCTSASITLITSYVNIDAEAPLPSAFATRGLPWAHYIVALGPVCGLTTSMVTSLYGFSRMAYTMADDGLLFTAFSRVDSCSQVPLFSILFSGSCMALVALFFNIADIITFSVNITLINYALVAACVIMLRYKGSPNKELITVAGAEHRESEERVAGGLKHKYRRLQFIFRCQPGRWPNIALGAMVGCMLVVAMLLMLGGYKHWWTLVSALVFLLFMIILLLSMGAHHQVKRESQLQIPCVPLIPSISMFCCLLLLFANSTVSGWIGTLITLVITILIYICYGYRHSK</sequence>
<dbReference type="InParanoid" id="R7ULC3"/>
<feature type="transmembrane region" description="Helical" evidence="6">
    <location>
        <begin position="383"/>
        <end position="404"/>
    </location>
</feature>
<dbReference type="OrthoDB" id="3900342at2759"/>
<feature type="transmembrane region" description="Helical" evidence="6">
    <location>
        <begin position="228"/>
        <end position="250"/>
    </location>
</feature>
<feature type="transmembrane region" description="Helical" evidence="6">
    <location>
        <begin position="538"/>
        <end position="558"/>
    </location>
</feature>
<keyword evidence="2" id="KW-0813">Transport</keyword>
<dbReference type="AlphaFoldDB" id="R7ULC3"/>
<dbReference type="STRING" id="283909.R7ULC3"/>
<comment type="subcellular location">
    <subcellularLocation>
        <location evidence="1">Membrane</location>
        <topology evidence="1">Multi-pass membrane protein</topology>
    </subcellularLocation>
</comment>